<dbReference type="HOGENOM" id="CLU_1459280_0_0_10"/>
<name>I4AIL2_BERLS</name>
<evidence type="ECO:0000313" key="1">
    <source>
        <dbReference type="EMBL" id="AFM03797.1"/>
    </source>
</evidence>
<gene>
    <name evidence="1" type="ordered locus">Fleli_1365</name>
</gene>
<dbReference type="OrthoDB" id="1429200at2"/>
<dbReference type="AlphaFoldDB" id="I4AIL2"/>
<dbReference type="PROSITE" id="PS51257">
    <property type="entry name" value="PROKAR_LIPOPROTEIN"/>
    <property type="match status" value="1"/>
</dbReference>
<accession>I4AIL2</accession>
<proteinExistence type="predicted"/>
<protein>
    <recommendedName>
        <fullName evidence="3">Lipoprotein</fullName>
    </recommendedName>
</protein>
<dbReference type="KEGG" id="fli:Fleli_1365"/>
<dbReference type="EMBL" id="CP003345">
    <property type="protein sequence ID" value="AFM03797.1"/>
    <property type="molecule type" value="Genomic_DNA"/>
</dbReference>
<reference evidence="2" key="1">
    <citation type="submission" date="2012-06" db="EMBL/GenBank/DDBJ databases">
        <title>The complete genome of Flexibacter litoralis DSM 6794.</title>
        <authorList>
            <person name="Lucas S."/>
            <person name="Copeland A."/>
            <person name="Lapidus A."/>
            <person name="Glavina del Rio T."/>
            <person name="Dalin E."/>
            <person name="Tice H."/>
            <person name="Bruce D."/>
            <person name="Goodwin L."/>
            <person name="Pitluck S."/>
            <person name="Peters L."/>
            <person name="Ovchinnikova G."/>
            <person name="Lu M."/>
            <person name="Kyrpides N."/>
            <person name="Mavromatis K."/>
            <person name="Ivanova N."/>
            <person name="Brettin T."/>
            <person name="Detter J.C."/>
            <person name="Han C."/>
            <person name="Larimer F."/>
            <person name="Land M."/>
            <person name="Hauser L."/>
            <person name="Markowitz V."/>
            <person name="Cheng J.-F."/>
            <person name="Hugenholtz P."/>
            <person name="Woyke T."/>
            <person name="Wu D."/>
            <person name="Spring S."/>
            <person name="Lang E."/>
            <person name="Kopitz M."/>
            <person name="Brambilla E."/>
            <person name="Klenk H.-P."/>
            <person name="Eisen J.A."/>
        </authorList>
    </citation>
    <scope>NUCLEOTIDE SEQUENCE [LARGE SCALE GENOMIC DNA]</scope>
    <source>
        <strain evidence="2">ATCC 23117 / DSM 6794 / NBRC 15988 / NCIMB 1366 / Sio-4</strain>
    </source>
</reference>
<evidence type="ECO:0008006" key="3">
    <source>
        <dbReference type="Google" id="ProtNLM"/>
    </source>
</evidence>
<evidence type="ECO:0000313" key="2">
    <source>
        <dbReference type="Proteomes" id="UP000006054"/>
    </source>
</evidence>
<keyword evidence="2" id="KW-1185">Reference proteome</keyword>
<organism evidence="1 2">
    <name type="scientific">Bernardetia litoralis (strain ATCC 23117 / DSM 6794 / NBRC 15988 / NCIMB 1366 / Fx l1 / Sio-4)</name>
    <name type="common">Flexibacter litoralis</name>
    <dbReference type="NCBI Taxonomy" id="880071"/>
    <lineage>
        <taxon>Bacteria</taxon>
        <taxon>Pseudomonadati</taxon>
        <taxon>Bacteroidota</taxon>
        <taxon>Cytophagia</taxon>
        <taxon>Cytophagales</taxon>
        <taxon>Bernardetiaceae</taxon>
        <taxon>Bernardetia</taxon>
    </lineage>
</organism>
<dbReference type="Proteomes" id="UP000006054">
    <property type="component" value="Chromosome"/>
</dbReference>
<sequence>MKYLVIIGLLFLSSCCWNDKDGSCSCEPPNPELTEEVLKWISPYENEEFFIFKDEEGNIDSLKVERVSETAFCGGDECGSNCKVEMAILSSITNPVIRFNIVAREISIININYRYNENKFMSVEYFGYIYSQENIAANFVDGILNIDCLNDLDCSDYNMKSLKISKQEGLIEYTTADNMKWTKIN</sequence>
<dbReference type="RefSeq" id="WP_014797254.1">
    <property type="nucleotide sequence ID" value="NC_018018.1"/>
</dbReference>